<evidence type="ECO:0000256" key="1">
    <source>
        <dbReference type="SAM" id="MobiDB-lite"/>
    </source>
</evidence>
<gene>
    <name evidence="2" type="ORF">ATE80_28780</name>
</gene>
<sequence length="229" mass="22369">MLVGGCAPGTGAGGTAAGPSAGSTGPSARAAGPTAGAGAAGAAAGPSASAPGAARPARVAAKGGTLGAPGSACPLPVTFDVAAAWVPKRIKPVDDPDLRDLLDQGTVTIVCEIDAKPAGNIGFLRVWTDGDAAATPREVLESFVAGDDSPGSVVHRDVEPAADPALPAAEVTYVVTSPLLGERKKVRALAVVTPAGPVVLELGGMDTDEHEGMLPAYELAKGSLAAARR</sequence>
<dbReference type="AlphaFoldDB" id="A0A100Y0N8"/>
<feature type="compositionally biased region" description="Gly residues" evidence="1">
    <location>
        <begin position="1"/>
        <end position="16"/>
    </location>
</feature>
<dbReference type="InterPro" id="IPR044058">
    <property type="entry name" value="Lipoprotein_23"/>
</dbReference>
<comment type="caution">
    <text evidence="2">The sequence shown here is derived from an EMBL/GenBank/DDBJ whole genome shotgun (WGS) entry which is preliminary data.</text>
</comment>
<reference evidence="2 3" key="1">
    <citation type="submission" date="2015-11" db="EMBL/GenBank/DDBJ databases">
        <title>Genome-wide analysis reveals the secondary metabolome in Streptomyces kanasensis ZX01.</title>
        <authorList>
            <person name="Zhang G."/>
            <person name="Han L."/>
            <person name="Feng J."/>
            <person name="Zhang X."/>
        </authorList>
    </citation>
    <scope>NUCLEOTIDE SEQUENCE [LARGE SCALE GENOMIC DNA]</scope>
    <source>
        <strain evidence="2 3">ZX01</strain>
    </source>
</reference>
<feature type="region of interest" description="Disordered" evidence="1">
    <location>
        <begin position="1"/>
        <end position="53"/>
    </location>
</feature>
<organism evidence="2 3">
    <name type="scientific">Streptomyces kanasensis</name>
    <dbReference type="NCBI Taxonomy" id="936756"/>
    <lineage>
        <taxon>Bacteria</taxon>
        <taxon>Bacillati</taxon>
        <taxon>Actinomycetota</taxon>
        <taxon>Actinomycetes</taxon>
        <taxon>Kitasatosporales</taxon>
        <taxon>Streptomycetaceae</taxon>
        <taxon>Streptomyces</taxon>
    </lineage>
</organism>
<dbReference type="EMBL" id="LNSV01000134">
    <property type="protein sequence ID" value="KUH35516.1"/>
    <property type="molecule type" value="Genomic_DNA"/>
</dbReference>
<name>A0A100Y0N8_9ACTN</name>
<protein>
    <recommendedName>
        <fullName evidence="4">Lipoprotein</fullName>
    </recommendedName>
</protein>
<feature type="compositionally biased region" description="Low complexity" evidence="1">
    <location>
        <begin position="17"/>
        <end position="53"/>
    </location>
</feature>
<evidence type="ECO:0008006" key="4">
    <source>
        <dbReference type="Google" id="ProtNLM"/>
    </source>
</evidence>
<evidence type="ECO:0000313" key="3">
    <source>
        <dbReference type="Proteomes" id="UP000054011"/>
    </source>
</evidence>
<dbReference type="STRING" id="936756.ATE80_28780"/>
<accession>A0A100Y0N8</accession>
<evidence type="ECO:0000313" key="2">
    <source>
        <dbReference type="EMBL" id="KUH35516.1"/>
    </source>
</evidence>
<proteinExistence type="predicted"/>
<keyword evidence="3" id="KW-1185">Reference proteome</keyword>
<dbReference type="Pfam" id="PF18966">
    <property type="entry name" value="Lipoprotein_23"/>
    <property type="match status" value="1"/>
</dbReference>
<dbReference type="Proteomes" id="UP000054011">
    <property type="component" value="Unassembled WGS sequence"/>
</dbReference>